<evidence type="ECO:0000313" key="2">
    <source>
        <dbReference type="Proteomes" id="UP001150238"/>
    </source>
</evidence>
<accession>A0A9W8ZUM4</accession>
<sequence length="70" mass="8271">MPRSSALLIMLQTFSSTFVCLMFKDIQLESLYNYFCSSKHHFASCTHISCVFYFYSHSGLWVFMLLYSLF</sequence>
<gene>
    <name evidence="1" type="ORF">C8J55DRAFT_526020</name>
</gene>
<dbReference type="AlphaFoldDB" id="A0A9W8ZUM4"/>
<comment type="caution">
    <text evidence="1">The sequence shown here is derived from an EMBL/GenBank/DDBJ whole genome shotgun (WGS) entry which is preliminary data.</text>
</comment>
<reference evidence="1" key="2">
    <citation type="journal article" date="2023" name="Proc. Natl. Acad. Sci. U.S.A.">
        <title>A global phylogenomic analysis of the shiitake genus Lentinula.</title>
        <authorList>
            <person name="Sierra-Patev S."/>
            <person name="Min B."/>
            <person name="Naranjo-Ortiz M."/>
            <person name="Looney B."/>
            <person name="Konkel Z."/>
            <person name="Slot J.C."/>
            <person name="Sakamoto Y."/>
            <person name="Steenwyk J.L."/>
            <person name="Rokas A."/>
            <person name="Carro J."/>
            <person name="Camarero S."/>
            <person name="Ferreira P."/>
            <person name="Molpeceres G."/>
            <person name="Ruiz-Duenas F.J."/>
            <person name="Serrano A."/>
            <person name="Henrissat B."/>
            <person name="Drula E."/>
            <person name="Hughes K.W."/>
            <person name="Mata J.L."/>
            <person name="Ishikawa N.K."/>
            <person name="Vargas-Isla R."/>
            <person name="Ushijima S."/>
            <person name="Smith C.A."/>
            <person name="Donoghue J."/>
            <person name="Ahrendt S."/>
            <person name="Andreopoulos W."/>
            <person name="He G."/>
            <person name="LaButti K."/>
            <person name="Lipzen A."/>
            <person name="Ng V."/>
            <person name="Riley R."/>
            <person name="Sandor L."/>
            <person name="Barry K."/>
            <person name="Martinez A.T."/>
            <person name="Xiao Y."/>
            <person name="Gibbons J.G."/>
            <person name="Terashima K."/>
            <person name="Grigoriev I.V."/>
            <person name="Hibbett D."/>
        </authorList>
    </citation>
    <scope>NUCLEOTIDE SEQUENCE</scope>
    <source>
        <strain evidence="1">Sp2 HRB7682 ss15</strain>
    </source>
</reference>
<evidence type="ECO:0000313" key="1">
    <source>
        <dbReference type="EMBL" id="KAJ4467441.1"/>
    </source>
</evidence>
<reference evidence="1" key="1">
    <citation type="submission" date="2022-08" db="EMBL/GenBank/DDBJ databases">
        <authorList>
            <consortium name="DOE Joint Genome Institute"/>
            <person name="Min B."/>
            <person name="Riley R."/>
            <person name="Sierra-Patev S."/>
            <person name="Naranjo-Ortiz M."/>
            <person name="Looney B."/>
            <person name="Konkel Z."/>
            <person name="Slot J.C."/>
            <person name="Sakamoto Y."/>
            <person name="Steenwyk J.L."/>
            <person name="Rokas A."/>
            <person name="Carro J."/>
            <person name="Camarero S."/>
            <person name="Ferreira P."/>
            <person name="Molpeceres G."/>
            <person name="Ruiz-Duenas F.J."/>
            <person name="Serrano A."/>
            <person name="Henrissat B."/>
            <person name="Drula E."/>
            <person name="Hughes K.W."/>
            <person name="Mata J.L."/>
            <person name="Ishikawa N.K."/>
            <person name="Vargas-Isla R."/>
            <person name="Ushijima S."/>
            <person name="Smith C.A."/>
            <person name="Ahrendt S."/>
            <person name="Andreopoulos W."/>
            <person name="He G."/>
            <person name="Labutti K."/>
            <person name="Lipzen A."/>
            <person name="Ng V."/>
            <person name="Sandor L."/>
            <person name="Barry K."/>
            <person name="Martinez A.T."/>
            <person name="Xiao Y."/>
            <person name="Gibbons J.G."/>
            <person name="Terashima K."/>
            <person name="Hibbett D.S."/>
            <person name="Grigoriev I.V."/>
        </authorList>
    </citation>
    <scope>NUCLEOTIDE SEQUENCE</scope>
    <source>
        <strain evidence="1">Sp2 HRB7682 ss15</strain>
    </source>
</reference>
<proteinExistence type="predicted"/>
<dbReference type="Proteomes" id="UP001150238">
    <property type="component" value="Unassembled WGS sequence"/>
</dbReference>
<name>A0A9W8ZUM4_9AGAR</name>
<organism evidence="1 2">
    <name type="scientific">Lentinula lateritia</name>
    <dbReference type="NCBI Taxonomy" id="40482"/>
    <lineage>
        <taxon>Eukaryota</taxon>
        <taxon>Fungi</taxon>
        <taxon>Dikarya</taxon>
        <taxon>Basidiomycota</taxon>
        <taxon>Agaricomycotina</taxon>
        <taxon>Agaricomycetes</taxon>
        <taxon>Agaricomycetidae</taxon>
        <taxon>Agaricales</taxon>
        <taxon>Marasmiineae</taxon>
        <taxon>Omphalotaceae</taxon>
        <taxon>Lentinula</taxon>
    </lineage>
</organism>
<dbReference type="EMBL" id="JANVFS010000041">
    <property type="protein sequence ID" value="KAJ4467441.1"/>
    <property type="molecule type" value="Genomic_DNA"/>
</dbReference>
<protein>
    <submittedName>
        <fullName evidence="1">Uncharacterized protein</fullName>
    </submittedName>
</protein>